<dbReference type="GO" id="GO:0008299">
    <property type="term" value="P:isoprenoid biosynthetic process"/>
    <property type="evidence" value="ECO:0007669"/>
    <property type="project" value="InterPro"/>
</dbReference>
<evidence type="ECO:0008006" key="5">
    <source>
        <dbReference type="Google" id="ProtNLM"/>
    </source>
</evidence>
<evidence type="ECO:0000256" key="3">
    <source>
        <dbReference type="ARBA" id="ARBA00022695"/>
    </source>
</evidence>
<accession>A0A1B6D520</accession>
<evidence type="ECO:0000256" key="1">
    <source>
        <dbReference type="ARBA" id="ARBA00009789"/>
    </source>
</evidence>
<comment type="similarity">
    <text evidence="1">Belongs to the IspD/TarI cytidylyltransferase family. IspD subfamily.</text>
</comment>
<name>A0A1B6D520_9HEMI</name>
<reference evidence="4" key="1">
    <citation type="submission" date="2015-12" db="EMBL/GenBank/DDBJ databases">
        <title>De novo transcriptome assembly of four potential Pierce s Disease insect vectors from Arizona vineyards.</title>
        <authorList>
            <person name="Tassone E.E."/>
        </authorList>
    </citation>
    <scope>NUCLEOTIDE SEQUENCE</scope>
</reference>
<dbReference type="GO" id="GO:0047349">
    <property type="term" value="F:D-ribitol-5-phosphate cytidylyltransferase activity"/>
    <property type="evidence" value="ECO:0007669"/>
    <property type="project" value="TreeGrafter"/>
</dbReference>
<protein>
    <recommendedName>
        <fullName evidence="5">2-C-methyl-D-erythritol 4-phosphate cytidylyltransferase-like protein</fullName>
    </recommendedName>
</protein>
<dbReference type="Pfam" id="PF01128">
    <property type="entry name" value="IspD"/>
    <property type="match status" value="1"/>
</dbReference>
<dbReference type="GO" id="GO:0035269">
    <property type="term" value="P:protein O-linked glycosylation via mannose"/>
    <property type="evidence" value="ECO:0007669"/>
    <property type="project" value="TreeGrafter"/>
</dbReference>
<dbReference type="PANTHER" id="PTHR43015">
    <property type="entry name" value="D-RIBITOL-5-PHOSPHATE CYTIDYLYLTRANSFERASE"/>
    <property type="match status" value="1"/>
</dbReference>
<keyword evidence="2" id="KW-0808">Transferase</keyword>
<dbReference type="Gene3D" id="3.90.550.10">
    <property type="entry name" value="Spore Coat Polysaccharide Biosynthesis Protein SpsA, Chain A"/>
    <property type="match status" value="1"/>
</dbReference>
<organism evidence="4">
    <name type="scientific">Clastoptera arizonana</name>
    <name type="common">Arizona spittle bug</name>
    <dbReference type="NCBI Taxonomy" id="38151"/>
    <lineage>
        <taxon>Eukaryota</taxon>
        <taxon>Metazoa</taxon>
        <taxon>Ecdysozoa</taxon>
        <taxon>Arthropoda</taxon>
        <taxon>Hexapoda</taxon>
        <taxon>Insecta</taxon>
        <taxon>Pterygota</taxon>
        <taxon>Neoptera</taxon>
        <taxon>Paraneoptera</taxon>
        <taxon>Hemiptera</taxon>
        <taxon>Auchenorrhyncha</taxon>
        <taxon>Cercopoidea</taxon>
        <taxon>Clastopteridae</taxon>
        <taxon>Clastoptera</taxon>
    </lineage>
</organism>
<dbReference type="PANTHER" id="PTHR43015:SF1">
    <property type="entry name" value="D-RIBITOL-5-PHOSPHATE CYTIDYLYLTRANSFERASE"/>
    <property type="match status" value="1"/>
</dbReference>
<dbReference type="InterPro" id="IPR034683">
    <property type="entry name" value="IspD/TarI"/>
</dbReference>
<keyword evidence="3" id="KW-0548">Nucleotidyltransferase</keyword>
<dbReference type="PROSITE" id="PS01295">
    <property type="entry name" value="ISPD"/>
    <property type="match status" value="1"/>
</dbReference>
<dbReference type="InterPro" id="IPR018294">
    <property type="entry name" value="ISPD_synthase_CS"/>
</dbReference>
<dbReference type="GO" id="GO:0005829">
    <property type="term" value="C:cytosol"/>
    <property type="evidence" value="ECO:0007669"/>
    <property type="project" value="TreeGrafter"/>
</dbReference>
<evidence type="ECO:0000313" key="4">
    <source>
        <dbReference type="EMBL" id="JAS20675.1"/>
    </source>
</evidence>
<proteinExistence type="inferred from homology"/>
<dbReference type="SUPFAM" id="SSF53448">
    <property type="entry name" value="Nucleotide-diphospho-sugar transferases"/>
    <property type="match status" value="1"/>
</dbReference>
<sequence length="390" mass="43746">MVDFCVGVVIAAAGSGSRLGGSIPKQYQKIFDKPLLLYAIEEFNKITYIKKIALVVDNLEKVKAILQEFGLENAHKIFLVKGELTRHRSIRAGLQELQKNDDELRVVIIHDGVRPIIPESLVKDLVISADQHGAAGAIRPLVSTVLRLSNDNILEESLDRSIHVASETPQAFQLTVIVAAYNKCLEEDLDTGTECLQLALKYCGIRAKLIQGSEDLWKVTYKKDLYTAQASIREKKIDVCVISEEKISAASLLVDSLSNHVSTVKRVINITDSDHCSTEKKQATFNTVVLFHEHEIQDQHLVDFSTMLDLDRQGLIIHVIDNANVDGMQSMSVYNLHRSGRTMAHHYEKLHKGVVVIHCITNNEDQRLVDLFSVATFAAMKRRGRWRRGC</sequence>
<dbReference type="CDD" id="cd02516">
    <property type="entry name" value="CDP-ME_synthetase"/>
    <property type="match status" value="1"/>
</dbReference>
<dbReference type="AlphaFoldDB" id="A0A1B6D520"/>
<gene>
    <name evidence="4" type="ORF">g.11280</name>
</gene>
<dbReference type="EMBL" id="GEDC01016623">
    <property type="protein sequence ID" value="JAS20675.1"/>
    <property type="molecule type" value="Transcribed_RNA"/>
</dbReference>
<dbReference type="InterPro" id="IPR029044">
    <property type="entry name" value="Nucleotide-diphossugar_trans"/>
</dbReference>
<evidence type="ECO:0000256" key="2">
    <source>
        <dbReference type="ARBA" id="ARBA00022679"/>
    </source>
</evidence>